<dbReference type="EMBL" id="JAPAAF010000038">
    <property type="protein sequence ID" value="MCW0484477.1"/>
    <property type="molecule type" value="Genomic_DNA"/>
</dbReference>
<evidence type="ECO:0000256" key="1">
    <source>
        <dbReference type="SAM" id="SignalP"/>
    </source>
</evidence>
<dbReference type="InterPro" id="IPR040475">
    <property type="entry name" value="SGBP_B_XBD"/>
</dbReference>
<dbReference type="RefSeq" id="WP_282593070.1">
    <property type="nucleotide sequence ID" value="NZ_JAPAAF010000038.1"/>
</dbReference>
<evidence type="ECO:0000313" key="4">
    <source>
        <dbReference type="Proteomes" id="UP001163821"/>
    </source>
</evidence>
<accession>A0AA41YAN4</accession>
<feature type="signal peptide" evidence="1">
    <location>
        <begin position="1"/>
        <end position="27"/>
    </location>
</feature>
<feature type="domain" description="Surface glycan-binding protein B xyloglucan binding" evidence="2">
    <location>
        <begin position="350"/>
        <end position="508"/>
    </location>
</feature>
<dbReference type="Pfam" id="PF18329">
    <property type="entry name" value="SGBP_B_XBD"/>
    <property type="match status" value="1"/>
</dbReference>
<organism evidence="3 4">
    <name type="scientific">Gaoshiqia sediminis</name>
    <dbReference type="NCBI Taxonomy" id="2986998"/>
    <lineage>
        <taxon>Bacteria</taxon>
        <taxon>Pseudomonadati</taxon>
        <taxon>Bacteroidota</taxon>
        <taxon>Bacteroidia</taxon>
        <taxon>Marinilabiliales</taxon>
        <taxon>Prolixibacteraceae</taxon>
        <taxon>Gaoshiqia</taxon>
    </lineage>
</organism>
<dbReference type="Proteomes" id="UP001163821">
    <property type="component" value="Unassembled WGS sequence"/>
</dbReference>
<evidence type="ECO:0000313" key="3">
    <source>
        <dbReference type="EMBL" id="MCW0484477.1"/>
    </source>
</evidence>
<dbReference type="GO" id="GO:0030247">
    <property type="term" value="F:polysaccharide binding"/>
    <property type="evidence" value="ECO:0007669"/>
    <property type="project" value="InterPro"/>
</dbReference>
<name>A0AA41YAN4_9BACT</name>
<dbReference type="Gene3D" id="2.60.40.10">
    <property type="entry name" value="Immunoglobulins"/>
    <property type="match status" value="2"/>
</dbReference>
<feature type="chain" id="PRO_5041231612" evidence="1">
    <location>
        <begin position="28"/>
        <end position="510"/>
    </location>
</feature>
<proteinExistence type="predicted"/>
<dbReference type="AlphaFoldDB" id="A0AA41YAN4"/>
<protein>
    <submittedName>
        <fullName evidence="3">Glycan-binding surface protein</fullName>
    </submittedName>
</protein>
<keyword evidence="4" id="KW-1185">Reference proteome</keyword>
<comment type="caution">
    <text evidence="3">The sequence shown here is derived from an EMBL/GenBank/DDBJ whole genome shotgun (WGS) entry which is preliminary data.</text>
</comment>
<gene>
    <name evidence="3" type="ORF">N2K84_17195</name>
</gene>
<dbReference type="InterPro" id="IPR013783">
    <property type="entry name" value="Ig-like_fold"/>
</dbReference>
<keyword evidence="1" id="KW-0732">Signal</keyword>
<evidence type="ECO:0000259" key="2">
    <source>
        <dbReference type="Pfam" id="PF18329"/>
    </source>
</evidence>
<reference evidence="3" key="1">
    <citation type="submission" date="2022-10" db="EMBL/GenBank/DDBJ databases">
        <title>Gaoshiqiia sediminis gen. nov., sp. nov., isolated from coastal sediment.</title>
        <authorList>
            <person name="Yu W.X."/>
            <person name="Mu D.S."/>
            <person name="Du J.Z."/>
            <person name="Liang Y.Q."/>
        </authorList>
    </citation>
    <scope>NUCLEOTIDE SEQUENCE</scope>
    <source>
        <strain evidence="3">A06</strain>
    </source>
</reference>
<sequence length="510" mass="54859">MKKILFNRIHFFVLSCLVLVVMQLSSCKEEVQDAAPVITAVRNYAPAPDDTLVTGINPGQWIVIHGSNLAGAVGISFNGMAADILPELFSDNTAVVQVPDAVPFFNVAPDVLNTIDYVTTAGSTVYRFDVIPLPVAITGNSLLARNVVGDSIFVYGTNLFLVENLTIADVEIAPLKTVSDGSSIGFVFPVIDAPQPWEAVVVAKSGTYTFTISVEPKILAVSNANPAEGDSVKVYGINLNGVSSVSFGGASITDYTEDPDGFYVAFKAPNQWSYASGPLSIEATYGTATTPYPVNTQNGVTEGLLANVEWGDYFSWGWWGDVSLTVNNVASSGGWMTVRSDFDGTFGTNNSMFLSFNTPVLDGGASKYCPLGGNINQWVPEANTTDPVENWALQFELSVAHPWNGGTLYFKTEFAGESYVARYEPWKISATKTVDYETDGWQTVTLPLTLFRQKDANGELGLGEPLASLKMLLGSSGNTKYDLTLKNFSGTPTKTGFYGAIDNIRVVKIK</sequence>